<reference evidence="4 5" key="1">
    <citation type="submission" date="2019-06" db="EMBL/GenBank/DDBJ databases">
        <title>A novel bacterium of genus Pontibacter, isolated from marine sediment.</title>
        <authorList>
            <person name="Huang H."/>
            <person name="Mo K."/>
            <person name="Hu Y."/>
        </authorList>
    </citation>
    <scope>NUCLEOTIDE SEQUENCE [LARGE SCALE GENOMIC DNA]</scope>
    <source>
        <strain evidence="4 5">HB172049</strain>
    </source>
</reference>
<dbReference type="Gene3D" id="3.40.50.720">
    <property type="entry name" value="NAD(P)-binding Rossmann-like Domain"/>
    <property type="match status" value="1"/>
</dbReference>
<dbReference type="FunFam" id="3.40.50.720:FF:000084">
    <property type="entry name" value="Short-chain dehydrogenase reductase"/>
    <property type="match status" value="1"/>
</dbReference>
<comment type="caution">
    <text evidence="4">The sequence shown here is derived from an EMBL/GenBank/DDBJ whole genome shotgun (WGS) entry which is preliminary data.</text>
</comment>
<dbReference type="PRINTS" id="PR00080">
    <property type="entry name" value="SDRFAMILY"/>
</dbReference>
<dbReference type="Proteomes" id="UP000316727">
    <property type="component" value="Unassembled WGS sequence"/>
</dbReference>
<organism evidence="4 5">
    <name type="scientific">Pontibacter mangrovi</name>
    <dbReference type="NCBI Taxonomy" id="2589816"/>
    <lineage>
        <taxon>Bacteria</taxon>
        <taxon>Pseudomonadati</taxon>
        <taxon>Bacteroidota</taxon>
        <taxon>Cytophagia</taxon>
        <taxon>Cytophagales</taxon>
        <taxon>Hymenobacteraceae</taxon>
        <taxon>Pontibacter</taxon>
    </lineage>
</organism>
<dbReference type="InterPro" id="IPR002347">
    <property type="entry name" value="SDR_fam"/>
</dbReference>
<dbReference type="PRINTS" id="PR00081">
    <property type="entry name" value="GDHRDH"/>
</dbReference>
<dbReference type="PROSITE" id="PS00061">
    <property type="entry name" value="ADH_SHORT"/>
    <property type="match status" value="1"/>
</dbReference>
<proteinExistence type="inferred from homology"/>
<dbReference type="CDD" id="cd05233">
    <property type="entry name" value="SDR_c"/>
    <property type="match status" value="1"/>
</dbReference>
<dbReference type="GO" id="GO:0016491">
    <property type="term" value="F:oxidoreductase activity"/>
    <property type="evidence" value="ECO:0007669"/>
    <property type="project" value="UniProtKB-KW"/>
</dbReference>
<dbReference type="RefSeq" id="WP_140619041.1">
    <property type="nucleotide sequence ID" value="NZ_VFRQ01000001.1"/>
</dbReference>
<dbReference type="NCBIfam" id="NF005559">
    <property type="entry name" value="PRK07231.1"/>
    <property type="match status" value="1"/>
</dbReference>
<dbReference type="Pfam" id="PF13561">
    <property type="entry name" value="adh_short_C2"/>
    <property type="match status" value="1"/>
</dbReference>
<evidence type="ECO:0000259" key="3">
    <source>
        <dbReference type="SMART" id="SM00822"/>
    </source>
</evidence>
<dbReference type="NCBIfam" id="NF004818">
    <property type="entry name" value="PRK06172.1"/>
    <property type="match status" value="1"/>
</dbReference>
<dbReference type="EMBL" id="VFRQ01000001">
    <property type="protein sequence ID" value="TPE46220.1"/>
    <property type="molecule type" value="Genomic_DNA"/>
</dbReference>
<dbReference type="PANTHER" id="PTHR24321:SF11">
    <property type="entry name" value="BLR0893 PROTEIN"/>
    <property type="match status" value="1"/>
</dbReference>
<dbReference type="SUPFAM" id="SSF51735">
    <property type="entry name" value="NAD(P)-binding Rossmann-fold domains"/>
    <property type="match status" value="1"/>
</dbReference>
<comment type="similarity">
    <text evidence="1">Belongs to the short-chain dehydrogenases/reductases (SDR) family.</text>
</comment>
<dbReference type="InterPro" id="IPR057326">
    <property type="entry name" value="KR_dom"/>
</dbReference>
<keyword evidence="2" id="KW-0560">Oxidoreductase</keyword>
<name>A0A501WCV2_9BACT</name>
<evidence type="ECO:0000313" key="4">
    <source>
        <dbReference type="EMBL" id="TPE46220.1"/>
    </source>
</evidence>
<protein>
    <submittedName>
        <fullName evidence="4">SDR family oxidoreductase</fullName>
    </submittedName>
</protein>
<dbReference type="OrthoDB" id="9804104at2"/>
<sequence length="251" mass="26562">MDRFFEDKVAIVTGGSFGIGRATAMLFAQRGAKVAVVDWVEDAETVNSITAAGGEAIFIKCDVSKDSDVQAMVEKTVSTFGRLDYAFNNAGIEGASAPTHEVTEENFDKVLGVNVKGVWLCMKYEIAEMLRHGKGAIVNCSSIAGLIGFPGIPAYTASKHAVIGLTKTAALEYAQSGLRVNAICPGAIQTAMIDRFIEKNKTTRDAMVAGEPMGRFGEPGEIAEAAIWLCSDASSFTTGHALVVDGGWVAR</sequence>
<evidence type="ECO:0000313" key="5">
    <source>
        <dbReference type="Proteomes" id="UP000316727"/>
    </source>
</evidence>
<dbReference type="AlphaFoldDB" id="A0A501WCV2"/>
<dbReference type="SMART" id="SM00822">
    <property type="entry name" value="PKS_KR"/>
    <property type="match status" value="1"/>
</dbReference>
<evidence type="ECO:0000256" key="2">
    <source>
        <dbReference type="ARBA" id="ARBA00023002"/>
    </source>
</evidence>
<keyword evidence="5" id="KW-1185">Reference proteome</keyword>
<dbReference type="InterPro" id="IPR036291">
    <property type="entry name" value="NAD(P)-bd_dom_sf"/>
</dbReference>
<gene>
    <name evidence="4" type="ORF">FJM65_02440</name>
</gene>
<dbReference type="InterPro" id="IPR020904">
    <property type="entry name" value="Sc_DH/Rdtase_CS"/>
</dbReference>
<evidence type="ECO:0000256" key="1">
    <source>
        <dbReference type="ARBA" id="ARBA00006484"/>
    </source>
</evidence>
<feature type="domain" description="Ketoreductase" evidence="3">
    <location>
        <begin position="8"/>
        <end position="191"/>
    </location>
</feature>
<accession>A0A501WCV2</accession>
<dbReference type="PANTHER" id="PTHR24321">
    <property type="entry name" value="DEHYDROGENASES, SHORT CHAIN"/>
    <property type="match status" value="1"/>
</dbReference>